<keyword evidence="2" id="KW-0732">Signal</keyword>
<evidence type="ECO:0000256" key="2">
    <source>
        <dbReference type="SAM" id="SignalP"/>
    </source>
</evidence>
<feature type="region of interest" description="Disordered" evidence="1">
    <location>
        <begin position="295"/>
        <end position="314"/>
    </location>
</feature>
<reference evidence="3 4" key="1">
    <citation type="journal article" date="2016" name="Genome Biol. Evol.">
        <title>Divergent and convergent evolution of fungal pathogenicity.</title>
        <authorList>
            <person name="Shang Y."/>
            <person name="Xiao G."/>
            <person name="Zheng P."/>
            <person name="Cen K."/>
            <person name="Zhan S."/>
            <person name="Wang C."/>
        </authorList>
    </citation>
    <scope>NUCLEOTIDE SEQUENCE [LARGE SCALE GENOMIC DNA]</scope>
    <source>
        <strain evidence="3 4">RCEF 1005</strain>
    </source>
</reference>
<feature type="chain" id="PRO_5007835517" evidence="2">
    <location>
        <begin position="17"/>
        <end position="314"/>
    </location>
</feature>
<proteinExistence type="predicted"/>
<dbReference type="AlphaFoldDB" id="A0A162IRW1"/>
<evidence type="ECO:0000313" key="4">
    <source>
        <dbReference type="Proteomes" id="UP000076881"/>
    </source>
</evidence>
<dbReference type="InterPro" id="IPR021476">
    <property type="entry name" value="Egh16-like"/>
</dbReference>
<dbReference type="OrthoDB" id="5310497at2759"/>
<dbReference type="PANTHER" id="PTHR34618">
    <property type="entry name" value="SURFACE PROTEIN MAS1, PUTATIVE-RELATED"/>
    <property type="match status" value="1"/>
</dbReference>
<gene>
    <name evidence="3" type="ORF">LEL_06179</name>
</gene>
<dbReference type="PANTHER" id="PTHR34618:SF1">
    <property type="entry name" value="SECRETED PROTEIN"/>
    <property type="match status" value="1"/>
</dbReference>
<evidence type="ECO:0000256" key="1">
    <source>
        <dbReference type="SAM" id="MobiDB-lite"/>
    </source>
</evidence>
<dbReference type="Proteomes" id="UP000076881">
    <property type="component" value="Unassembled WGS sequence"/>
</dbReference>
<accession>A0A162IRW1</accession>
<dbReference type="Pfam" id="PF11327">
    <property type="entry name" value="Egh16-like"/>
    <property type="match status" value="1"/>
</dbReference>
<organism evidence="3 4">
    <name type="scientific">Akanthomyces lecanii RCEF 1005</name>
    <dbReference type="NCBI Taxonomy" id="1081108"/>
    <lineage>
        <taxon>Eukaryota</taxon>
        <taxon>Fungi</taxon>
        <taxon>Dikarya</taxon>
        <taxon>Ascomycota</taxon>
        <taxon>Pezizomycotina</taxon>
        <taxon>Sordariomycetes</taxon>
        <taxon>Hypocreomycetidae</taxon>
        <taxon>Hypocreales</taxon>
        <taxon>Cordycipitaceae</taxon>
        <taxon>Akanthomyces</taxon>
        <taxon>Cordyceps confragosa</taxon>
    </lineage>
</organism>
<keyword evidence="4" id="KW-1185">Reference proteome</keyword>
<sequence>MRWAIPSSLLVAGAHAHGVILMTKGANGVNAPGSCVLDDTPRDCIVNSCGAQADTGIIRDAEINRGEYGPLGWTQGGGNCKPDAVIGQYMGLSTAPKYTGGRTFTGKLDPIEEKGKKQRRADHDLHLEALFSKRANPSFNPFALPIIGFLGLGGNRTAYFQETIVSDYAGKGKDNGLPTTDDDNTISCVYRQINEDGPGPLSAAVDSTSAATDRNAFKDAKVVQNVPGDGFVGLSIATNTNFPVKVQLPEGTVCEGKVAGLDNVCFVRLRNNAFAGPFGGAGFFTQSDKAKKRALEYRRRKRAEASDMEMARES</sequence>
<dbReference type="EMBL" id="AZHF01000004">
    <property type="protein sequence ID" value="OAA76495.1"/>
    <property type="molecule type" value="Genomic_DNA"/>
</dbReference>
<evidence type="ECO:0000313" key="3">
    <source>
        <dbReference type="EMBL" id="OAA76495.1"/>
    </source>
</evidence>
<name>A0A162IRW1_CORDF</name>
<dbReference type="STRING" id="1081108.A0A162IRW1"/>
<protein>
    <submittedName>
        <fullName evidence="3">Cell surface protein (Mas1)</fullName>
    </submittedName>
</protein>
<feature type="signal peptide" evidence="2">
    <location>
        <begin position="1"/>
        <end position="16"/>
    </location>
</feature>
<comment type="caution">
    <text evidence="3">The sequence shown here is derived from an EMBL/GenBank/DDBJ whole genome shotgun (WGS) entry which is preliminary data.</text>
</comment>